<dbReference type="AlphaFoldDB" id="A0A2M7YIB0"/>
<proteinExistence type="predicted"/>
<evidence type="ECO:0000313" key="2">
    <source>
        <dbReference type="Proteomes" id="UP000229026"/>
    </source>
</evidence>
<accession>A0A2M7YIB0</accession>
<dbReference type="InterPro" id="IPR057385">
    <property type="entry name" value="Tad4-like"/>
</dbReference>
<sequence length="117" mass="12775">MTLRDEEGWKKSVAANTDGYGCGVISFAERWARLMEGRMANGDTLEACADEDSSLADNEGITGFMYGAAVSILSQVWIHGEQLRRWHNLKTQIGHEGEKANESGSVLNPAFLSVSPK</sequence>
<name>A0A2M7YIB0_9BACT</name>
<gene>
    <name evidence="1" type="ORF">CO161_05070</name>
</gene>
<organism evidence="1 2">
    <name type="scientific">Candidatus Portnoybacteria bacterium CG_4_9_14_3_um_filter_44_9</name>
    <dbReference type="NCBI Taxonomy" id="1974806"/>
    <lineage>
        <taxon>Bacteria</taxon>
        <taxon>Candidatus Portnoyibacteriota</taxon>
    </lineage>
</organism>
<protein>
    <submittedName>
        <fullName evidence="1">Uncharacterized protein</fullName>
    </submittedName>
</protein>
<dbReference type="EMBL" id="PFWH01000169">
    <property type="protein sequence ID" value="PJA62703.1"/>
    <property type="molecule type" value="Genomic_DNA"/>
</dbReference>
<evidence type="ECO:0000313" key="1">
    <source>
        <dbReference type="EMBL" id="PJA62703.1"/>
    </source>
</evidence>
<reference evidence="2" key="1">
    <citation type="submission" date="2017-09" db="EMBL/GenBank/DDBJ databases">
        <title>Depth-based differentiation of microbial function through sediment-hosted aquifers and enrichment of novel symbionts in the deep terrestrial subsurface.</title>
        <authorList>
            <person name="Probst A.J."/>
            <person name="Ladd B."/>
            <person name="Jarett J.K."/>
            <person name="Geller-Mcgrath D.E."/>
            <person name="Sieber C.M.K."/>
            <person name="Emerson J.B."/>
            <person name="Anantharaman K."/>
            <person name="Thomas B.C."/>
            <person name="Malmstrom R."/>
            <person name="Stieglmeier M."/>
            <person name="Klingl A."/>
            <person name="Woyke T."/>
            <person name="Ryan C.M."/>
            <person name="Banfield J.F."/>
        </authorList>
    </citation>
    <scope>NUCLEOTIDE SEQUENCE [LARGE SCALE GENOMIC DNA]</scope>
</reference>
<comment type="caution">
    <text evidence="1">The sequence shown here is derived from an EMBL/GenBank/DDBJ whole genome shotgun (WGS) entry which is preliminary data.</text>
</comment>
<dbReference type="Pfam" id="PF25186">
    <property type="entry name" value="Tad4"/>
    <property type="match status" value="1"/>
</dbReference>
<dbReference type="Proteomes" id="UP000229026">
    <property type="component" value="Unassembled WGS sequence"/>
</dbReference>